<name>A0A7Z2V7P3_XANCA</name>
<reference evidence="1 2" key="2">
    <citation type="submission" date="2020-04" db="EMBL/GenBank/DDBJ databases">
        <authorList>
            <person name="Fomenkov A."/>
            <person name="Anton B.P."/>
            <person name="Roberts R.J."/>
        </authorList>
    </citation>
    <scope>NUCLEOTIDE SEQUENCE [LARGE SCALE GENOMIC DNA]</scope>
    <source>
        <strain evidence="1 2">NEB122</strain>
    </source>
</reference>
<accession>A0A7Z2V7P3</accession>
<dbReference type="EMBL" id="CP051651">
    <property type="protein sequence ID" value="QJD66263.1"/>
    <property type="molecule type" value="Genomic_DNA"/>
</dbReference>
<sequence length="69" mass="7136">MREGECLRAADVLGVESEVVVDAGMQGLRQLVLMVVAAQAPAQQTAALSAVGFETAAAAWKKAGHGRQD</sequence>
<evidence type="ECO:0000313" key="2">
    <source>
        <dbReference type="Proteomes" id="UP000503498"/>
    </source>
</evidence>
<reference evidence="1 2" key="1">
    <citation type="submission" date="2020-04" db="EMBL/GenBank/DDBJ databases">
        <title>Genome-Wide Identification of 5-Methylcytosine Sites in Bacterial Genomes By High-Throughput Sequencing of MspJI Restriction Fragments.</title>
        <authorList>
            <person name="Wu V."/>
        </authorList>
    </citation>
    <scope>NUCLEOTIDE SEQUENCE [LARGE SCALE GENOMIC DNA]</scope>
    <source>
        <strain evidence="1 2">NEB122</strain>
    </source>
</reference>
<dbReference type="AlphaFoldDB" id="A0A7Z2V7P3"/>
<organism evidence="1 2">
    <name type="scientific">Xanthomonas campestris pv. badrii</name>
    <dbReference type="NCBI Taxonomy" id="149696"/>
    <lineage>
        <taxon>Bacteria</taxon>
        <taxon>Pseudomonadati</taxon>
        <taxon>Pseudomonadota</taxon>
        <taxon>Gammaproteobacteria</taxon>
        <taxon>Lysobacterales</taxon>
        <taxon>Lysobacteraceae</taxon>
        <taxon>Xanthomonas</taxon>
    </lineage>
</organism>
<evidence type="ECO:0000313" key="1">
    <source>
        <dbReference type="EMBL" id="QJD66263.1"/>
    </source>
</evidence>
<protein>
    <submittedName>
        <fullName evidence="1">Uncharacterized protein</fullName>
    </submittedName>
</protein>
<proteinExistence type="predicted"/>
<dbReference type="RefSeq" id="WP_168968104.1">
    <property type="nucleotide sequence ID" value="NZ_CP051651.1"/>
</dbReference>
<gene>
    <name evidence="1" type="ORF">HG421_07170</name>
</gene>
<dbReference type="Proteomes" id="UP000503498">
    <property type="component" value="Chromosome"/>
</dbReference>